<feature type="transmembrane region" description="Helical" evidence="1">
    <location>
        <begin position="119"/>
        <end position="143"/>
    </location>
</feature>
<name>A0A8W8MJK3_MAGGI</name>
<keyword evidence="1" id="KW-0812">Transmembrane</keyword>
<evidence type="ECO:0000313" key="3">
    <source>
        <dbReference type="Proteomes" id="UP000005408"/>
    </source>
</evidence>
<evidence type="ECO:0000313" key="2">
    <source>
        <dbReference type="EnsemblMetazoa" id="G34640.1:cds"/>
    </source>
</evidence>
<organism evidence="2 3">
    <name type="scientific">Magallana gigas</name>
    <name type="common">Pacific oyster</name>
    <name type="synonym">Crassostrea gigas</name>
    <dbReference type="NCBI Taxonomy" id="29159"/>
    <lineage>
        <taxon>Eukaryota</taxon>
        <taxon>Metazoa</taxon>
        <taxon>Spiralia</taxon>
        <taxon>Lophotrochozoa</taxon>
        <taxon>Mollusca</taxon>
        <taxon>Bivalvia</taxon>
        <taxon>Autobranchia</taxon>
        <taxon>Pteriomorphia</taxon>
        <taxon>Ostreida</taxon>
        <taxon>Ostreoidea</taxon>
        <taxon>Ostreidae</taxon>
        <taxon>Magallana</taxon>
    </lineage>
</organism>
<proteinExistence type="predicted"/>
<keyword evidence="3" id="KW-1185">Reference proteome</keyword>
<reference evidence="2" key="1">
    <citation type="submission" date="2022-08" db="UniProtKB">
        <authorList>
            <consortium name="EnsemblMetazoa"/>
        </authorList>
    </citation>
    <scope>IDENTIFICATION</scope>
    <source>
        <strain evidence="2">05x7-T-G4-1.051#20</strain>
    </source>
</reference>
<accession>A0A8W8MJK3</accession>
<dbReference type="AlphaFoldDB" id="A0A8W8MJK3"/>
<dbReference type="Proteomes" id="UP000005408">
    <property type="component" value="Unassembled WGS sequence"/>
</dbReference>
<evidence type="ECO:0000256" key="1">
    <source>
        <dbReference type="SAM" id="Phobius"/>
    </source>
</evidence>
<dbReference type="EnsemblMetazoa" id="G34640.1">
    <property type="protein sequence ID" value="G34640.1:cds"/>
    <property type="gene ID" value="G34640"/>
</dbReference>
<protein>
    <submittedName>
        <fullName evidence="2">Uncharacterized protein</fullName>
    </submittedName>
</protein>
<keyword evidence="1" id="KW-0472">Membrane</keyword>
<keyword evidence="1" id="KW-1133">Transmembrane helix</keyword>
<sequence length="342" mass="38655">MNLHQCPQNKSEWDTASQRLQCVDPNSYHCLRTEDGGETEQCLGKVWIQEGMCPEYNLKVGKIDVFSCSHSLSCPTEIYWSNEVYQYPICSEITSSTTTRNPLQEDGNSPIDKDQFTSVYIIISISIATVIFISLLIGIICFIHKRKSGNRENTPNAHQLTTDCPLLEVAPNENLSPRRHYTVARNDALTSVDPSLSDIKDLEKYGVLIFISDDNIGMAPRIMFIEECGKFGKSNHVSPLDQWEPEEDVSLYIIRQPIESVWKQDAVSLQCSSPGNDYHCVSDENNRLVELCIQRIWVKPNYCPVYNTGANALDTVTCNVSIGSCPSTRIWSNEIYKCCKFV</sequence>